<organism evidence="1 2">
    <name type="scientific">Hypoxylon rubiginosum</name>
    <dbReference type="NCBI Taxonomy" id="110542"/>
    <lineage>
        <taxon>Eukaryota</taxon>
        <taxon>Fungi</taxon>
        <taxon>Dikarya</taxon>
        <taxon>Ascomycota</taxon>
        <taxon>Pezizomycotina</taxon>
        <taxon>Sordariomycetes</taxon>
        <taxon>Xylariomycetidae</taxon>
        <taxon>Xylariales</taxon>
        <taxon>Hypoxylaceae</taxon>
        <taxon>Hypoxylon</taxon>
    </lineage>
</organism>
<comment type="caution">
    <text evidence="1">The sequence shown here is derived from an EMBL/GenBank/DDBJ whole genome shotgun (WGS) entry which is preliminary data.</text>
</comment>
<evidence type="ECO:0000313" key="1">
    <source>
        <dbReference type="EMBL" id="KAI6091119.1"/>
    </source>
</evidence>
<accession>A0ACC0DEF2</accession>
<name>A0ACC0DEF2_9PEZI</name>
<dbReference type="EMBL" id="MU394288">
    <property type="protein sequence ID" value="KAI6091119.1"/>
    <property type="molecule type" value="Genomic_DNA"/>
</dbReference>
<dbReference type="Proteomes" id="UP001497680">
    <property type="component" value="Unassembled WGS sequence"/>
</dbReference>
<proteinExistence type="predicted"/>
<evidence type="ECO:0000313" key="2">
    <source>
        <dbReference type="Proteomes" id="UP001497680"/>
    </source>
</evidence>
<protein>
    <submittedName>
        <fullName evidence="1">Short chain dehydrogenase family protein</fullName>
    </submittedName>
</protein>
<sequence length="329" mass="34790">MALGNGKVALVIGASRGMGRQIAIDLAKNGYSVVVAAKSTSDAQSAAAPFPPDPNSPQSTISTVEREIVETGGRATAIPVDVRDQASVQKLVDRTIETYGRLDVLVYNSGAIWWASVEDTPVKRFQLMQRVNPEGLYGAVFAALPHLKKSSSSSSSPSGGVGGGGRIVVVSPPIYSRFFRGKTAYAMGKVGMSVLTKGLAMDLERQGLKDMAITSLWPAVAIESAATRRLTLSNPSEARDLRKPAIFSAAVLAVLRAPVSSVNGLLELDEDFLRSDAGGRVTDFSGYSVVPGAQPRRIMPATLPDLTVAEQDDEGKRMDSAKTEGRAKL</sequence>
<reference evidence="1 2" key="1">
    <citation type="journal article" date="2022" name="New Phytol.">
        <title>Ecological generalism drives hyperdiversity of secondary metabolite gene clusters in xylarialean endophytes.</title>
        <authorList>
            <person name="Franco M.E.E."/>
            <person name="Wisecaver J.H."/>
            <person name="Arnold A.E."/>
            <person name="Ju Y.M."/>
            <person name="Slot J.C."/>
            <person name="Ahrendt S."/>
            <person name="Moore L.P."/>
            <person name="Eastman K.E."/>
            <person name="Scott K."/>
            <person name="Konkel Z."/>
            <person name="Mondo S.J."/>
            <person name="Kuo A."/>
            <person name="Hayes R.D."/>
            <person name="Haridas S."/>
            <person name="Andreopoulos B."/>
            <person name="Riley R."/>
            <person name="LaButti K."/>
            <person name="Pangilinan J."/>
            <person name="Lipzen A."/>
            <person name="Amirebrahimi M."/>
            <person name="Yan J."/>
            <person name="Adam C."/>
            <person name="Keymanesh K."/>
            <person name="Ng V."/>
            <person name="Louie K."/>
            <person name="Northen T."/>
            <person name="Drula E."/>
            <person name="Henrissat B."/>
            <person name="Hsieh H.M."/>
            <person name="Youens-Clark K."/>
            <person name="Lutzoni F."/>
            <person name="Miadlikowska J."/>
            <person name="Eastwood D.C."/>
            <person name="Hamelin R.C."/>
            <person name="Grigoriev I.V."/>
            <person name="U'Ren J.M."/>
        </authorList>
    </citation>
    <scope>NUCLEOTIDE SEQUENCE [LARGE SCALE GENOMIC DNA]</scope>
    <source>
        <strain evidence="1 2">ER1909</strain>
    </source>
</reference>
<gene>
    <name evidence="1" type="ORF">F4821DRAFT_211902</name>
</gene>
<keyword evidence="2" id="KW-1185">Reference proteome</keyword>